<dbReference type="Gene3D" id="3.40.50.2000">
    <property type="entry name" value="Glycogen Phosphorylase B"/>
    <property type="match status" value="1"/>
</dbReference>
<dbReference type="EMBL" id="VMFD01000025">
    <property type="protein sequence ID" value="TSC65843.1"/>
    <property type="molecule type" value="Genomic_DNA"/>
</dbReference>
<gene>
    <name evidence="1" type="ORF">CEO22_327</name>
</gene>
<dbReference type="Proteomes" id="UP000316253">
    <property type="component" value="Unassembled WGS sequence"/>
</dbReference>
<accession>A0A554JBT3</accession>
<dbReference type="Pfam" id="PF13692">
    <property type="entry name" value="Glyco_trans_1_4"/>
    <property type="match status" value="1"/>
</dbReference>
<evidence type="ECO:0000313" key="1">
    <source>
        <dbReference type="EMBL" id="TSC65843.1"/>
    </source>
</evidence>
<comment type="caution">
    <text evidence="1">The sequence shown here is derived from an EMBL/GenBank/DDBJ whole genome shotgun (WGS) entry which is preliminary data.</text>
</comment>
<dbReference type="SUPFAM" id="SSF53756">
    <property type="entry name" value="UDP-Glycosyltransferase/glycogen phosphorylase"/>
    <property type="match status" value="1"/>
</dbReference>
<reference evidence="1 2" key="1">
    <citation type="submission" date="2017-08" db="EMBL/GenBank/DDBJ databases">
        <title>Mechanisms for carbon and nitrogen cycling indicate functional differentiation within the Candidate Phyla Radiation.</title>
        <authorList>
            <person name="Danczak R.E."/>
            <person name="Johnston M.D."/>
            <person name="Kenah C."/>
            <person name="Slattery M."/>
            <person name="Wrighton K.C."/>
            <person name="Wilkins M.J."/>
        </authorList>
    </citation>
    <scope>NUCLEOTIDE SEQUENCE [LARGE SCALE GENOMIC DNA]</scope>
    <source>
        <strain evidence="1">Gr01-1014_85</strain>
    </source>
</reference>
<organism evidence="1 2">
    <name type="scientific">Candidatus Berkelbacteria bacterium Gr01-1014_85</name>
    <dbReference type="NCBI Taxonomy" id="2017150"/>
    <lineage>
        <taxon>Bacteria</taxon>
        <taxon>Candidatus Berkelbacteria</taxon>
    </lineage>
</organism>
<dbReference type="InterPro" id="IPR050194">
    <property type="entry name" value="Glycosyltransferase_grp1"/>
</dbReference>
<protein>
    <submittedName>
        <fullName evidence="1">Glycosyltransferase</fullName>
    </submittedName>
</protein>
<dbReference type="PANTHER" id="PTHR45947:SF3">
    <property type="entry name" value="SULFOQUINOVOSYL TRANSFERASE SQD2"/>
    <property type="match status" value="1"/>
</dbReference>
<dbReference type="AlphaFoldDB" id="A0A554JBT3"/>
<name>A0A554JBT3_9BACT</name>
<keyword evidence="1" id="KW-0808">Transferase</keyword>
<sequence>MPVGTHLLERATRSTKPEYFPELVFLGILSSEQGIELLLEAWPKILAALPSARLTVIGSGPLAERVRHSQTPIRFLGYLPKQTDVDQYLAAADIGLAPYEIKSDSFKQFTDPGKIKSYLGAGLPIVMTNISAIAQEIELAGAGKIVTDDIESLVEAVVSLATNSDDYEEAARAAQKLAQRYLWHNIFDTAFDTD</sequence>
<dbReference type="GO" id="GO:0016757">
    <property type="term" value="F:glycosyltransferase activity"/>
    <property type="evidence" value="ECO:0007669"/>
    <property type="project" value="TreeGrafter"/>
</dbReference>
<evidence type="ECO:0000313" key="2">
    <source>
        <dbReference type="Proteomes" id="UP000316253"/>
    </source>
</evidence>
<dbReference type="PANTHER" id="PTHR45947">
    <property type="entry name" value="SULFOQUINOVOSYL TRANSFERASE SQD2"/>
    <property type="match status" value="1"/>
</dbReference>
<proteinExistence type="predicted"/>